<evidence type="ECO:0000256" key="2">
    <source>
        <dbReference type="ARBA" id="ARBA00022729"/>
    </source>
</evidence>
<dbReference type="PROSITE" id="PS01186">
    <property type="entry name" value="EGF_2"/>
    <property type="match status" value="1"/>
</dbReference>
<feature type="domain" description="EGF-like" evidence="7">
    <location>
        <begin position="50"/>
        <end position="85"/>
    </location>
</feature>
<dbReference type="OrthoDB" id="6415015at2759"/>
<evidence type="ECO:0000313" key="10">
    <source>
        <dbReference type="Proteomes" id="UP000886998"/>
    </source>
</evidence>
<evidence type="ECO:0000256" key="3">
    <source>
        <dbReference type="ARBA" id="ARBA00022737"/>
    </source>
</evidence>
<dbReference type="Gene3D" id="2.170.300.10">
    <property type="entry name" value="Tie2 ligand-binding domain superfamily"/>
    <property type="match status" value="1"/>
</dbReference>
<evidence type="ECO:0000313" key="9">
    <source>
        <dbReference type="EMBL" id="GFY40239.1"/>
    </source>
</evidence>
<keyword evidence="6" id="KW-0424">Laminin EGF-like domain</keyword>
<dbReference type="SMART" id="SM00180">
    <property type="entry name" value="EGF_Lam"/>
    <property type="match status" value="2"/>
</dbReference>
<dbReference type="CDD" id="cd00055">
    <property type="entry name" value="EGF_Lam"/>
    <property type="match status" value="1"/>
</dbReference>
<dbReference type="Pfam" id="PF07974">
    <property type="entry name" value="EGF_2"/>
    <property type="match status" value="1"/>
</dbReference>
<dbReference type="InterPro" id="IPR013111">
    <property type="entry name" value="EGF_extracell"/>
</dbReference>
<dbReference type="InterPro" id="IPR000742">
    <property type="entry name" value="EGF"/>
</dbReference>
<dbReference type="PANTHER" id="PTHR24043:SF8">
    <property type="entry name" value="EGF-LIKE DOMAIN-CONTAINING PROTEIN"/>
    <property type="match status" value="1"/>
</dbReference>
<sequence>VKKLAMKAIGVIIAPNYVYVKMVHCAILKMEHALGYIGEKCEMRCPEGTFGQGCKYQCLCQNNGTCDPVTGQCACPPGFEGLYCENECQRGFYGLNCQEECLCNITTSEECDFVSGLCTCLPGWKGDFCEETCDNHTWGTECGNPCPCASDVSCNHITGKCLCEPGYQGYNCLK</sequence>
<keyword evidence="1 5" id="KW-0245">EGF-like domain</keyword>
<feature type="disulfide bond" evidence="5">
    <location>
        <begin position="75"/>
        <end position="84"/>
    </location>
</feature>
<accession>A0A8X6WS11</accession>
<gene>
    <name evidence="9" type="ORF">TNIN_480371</name>
</gene>
<protein>
    <recommendedName>
        <fullName evidence="11">Multiple epidermal growth factor-like domains protein 10</fullName>
    </recommendedName>
</protein>
<organism evidence="9 10">
    <name type="scientific">Trichonephila inaurata madagascariensis</name>
    <dbReference type="NCBI Taxonomy" id="2747483"/>
    <lineage>
        <taxon>Eukaryota</taxon>
        <taxon>Metazoa</taxon>
        <taxon>Ecdysozoa</taxon>
        <taxon>Arthropoda</taxon>
        <taxon>Chelicerata</taxon>
        <taxon>Arachnida</taxon>
        <taxon>Araneae</taxon>
        <taxon>Araneomorphae</taxon>
        <taxon>Entelegynae</taxon>
        <taxon>Araneoidea</taxon>
        <taxon>Nephilidae</taxon>
        <taxon>Trichonephila</taxon>
        <taxon>Trichonephila inaurata</taxon>
    </lineage>
</organism>
<evidence type="ECO:0000259" key="7">
    <source>
        <dbReference type="PROSITE" id="PS50026"/>
    </source>
</evidence>
<keyword evidence="2" id="KW-0732">Signal</keyword>
<dbReference type="PROSITE" id="PS50027">
    <property type="entry name" value="EGF_LAM_2"/>
    <property type="match status" value="1"/>
</dbReference>
<feature type="non-terminal residue" evidence="9">
    <location>
        <position position="1"/>
    </location>
</feature>
<keyword evidence="10" id="KW-1185">Reference proteome</keyword>
<evidence type="ECO:0000256" key="6">
    <source>
        <dbReference type="PROSITE-ProRule" id="PRU00460"/>
    </source>
</evidence>
<keyword evidence="4 5" id="KW-1015">Disulfide bond</keyword>
<dbReference type="PROSITE" id="PS50026">
    <property type="entry name" value="EGF_3"/>
    <property type="match status" value="1"/>
</dbReference>
<proteinExistence type="predicted"/>
<dbReference type="SUPFAM" id="SSF57196">
    <property type="entry name" value="EGF/Laminin"/>
    <property type="match status" value="1"/>
</dbReference>
<dbReference type="AlphaFoldDB" id="A0A8X6WS11"/>
<dbReference type="InterPro" id="IPR002049">
    <property type="entry name" value="LE_dom"/>
</dbReference>
<evidence type="ECO:0000256" key="4">
    <source>
        <dbReference type="ARBA" id="ARBA00023157"/>
    </source>
</evidence>
<dbReference type="PROSITE" id="PS00022">
    <property type="entry name" value="EGF_1"/>
    <property type="match status" value="2"/>
</dbReference>
<evidence type="ECO:0000256" key="1">
    <source>
        <dbReference type="ARBA" id="ARBA00022536"/>
    </source>
</evidence>
<dbReference type="PANTHER" id="PTHR24043">
    <property type="entry name" value="SCAVENGER RECEPTOR CLASS F"/>
    <property type="match status" value="1"/>
</dbReference>
<evidence type="ECO:0000259" key="8">
    <source>
        <dbReference type="PROSITE" id="PS50027"/>
    </source>
</evidence>
<keyword evidence="3" id="KW-0677">Repeat</keyword>
<dbReference type="PRINTS" id="PR00011">
    <property type="entry name" value="EGFLAMININ"/>
</dbReference>
<name>A0A8X6WS11_9ARAC</name>
<comment type="caution">
    <text evidence="9">The sequence shown here is derived from an EMBL/GenBank/DDBJ whole genome shotgun (WGS) entry which is preliminary data.</text>
</comment>
<dbReference type="Proteomes" id="UP000886998">
    <property type="component" value="Unassembled WGS sequence"/>
</dbReference>
<dbReference type="FunFam" id="2.170.300.10:FF:000041">
    <property type="entry name" value="Tyrosine protein kinase receptor tie-1, putative"/>
    <property type="match status" value="1"/>
</dbReference>
<dbReference type="Pfam" id="PF00053">
    <property type="entry name" value="EGF_laminin"/>
    <property type="match status" value="1"/>
</dbReference>
<dbReference type="GO" id="GO:0005044">
    <property type="term" value="F:scavenger receptor activity"/>
    <property type="evidence" value="ECO:0007669"/>
    <property type="project" value="InterPro"/>
</dbReference>
<evidence type="ECO:0008006" key="11">
    <source>
        <dbReference type="Google" id="ProtNLM"/>
    </source>
</evidence>
<feature type="domain" description="Laminin EGF-like" evidence="8">
    <location>
        <begin position="58"/>
        <end position="99"/>
    </location>
</feature>
<dbReference type="SMART" id="SM00181">
    <property type="entry name" value="EGF"/>
    <property type="match status" value="3"/>
</dbReference>
<dbReference type="InterPro" id="IPR042635">
    <property type="entry name" value="MEGF10/SREC1/2-like"/>
</dbReference>
<comment type="caution">
    <text evidence="5">Lacks conserved residue(s) required for the propagation of feature annotation.</text>
</comment>
<dbReference type="EMBL" id="BMAV01001785">
    <property type="protein sequence ID" value="GFY40239.1"/>
    <property type="molecule type" value="Genomic_DNA"/>
</dbReference>
<evidence type="ECO:0000256" key="5">
    <source>
        <dbReference type="PROSITE-ProRule" id="PRU00076"/>
    </source>
</evidence>
<reference evidence="9" key="1">
    <citation type="submission" date="2020-08" db="EMBL/GenBank/DDBJ databases">
        <title>Multicomponent nature underlies the extraordinary mechanical properties of spider dragline silk.</title>
        <authorList>
            <person name="Kono N."/>
            <person name="Nakamura H."/>
            <person name="Mori M."/>
            <person name="Yoshida Y."/>
            <person name="Ohtoshi R."/>
            <person name="Malay A.D."/>
            <person name="Moran D.A.P."/>
            <person name="Tomita M."/>
            <person name="Numata K."/>
            <person name="Arakawa K."/>
        </authorList>
    </citation>
    <scope>NUCLEOTIDE SEQUENCE</scope>
</reference>